<proteinExistence type="predicted"/>
<evidence type="ECO:0000313" key="2">
    <source>
        <dbReference type="EMBL" id="ABR47376.1"/>
    </source>
</evidence>
<feature type="domain" description="GGDEF" evidence="1">
    <location>
        <begin position="382"/>
        <end position="511"/>
    </location>
</feature>
<sequence length="512" mass="59065">MVDKHNEGAILAQLQDQTKLMLLGLFRGLNRQSEKEKSLQLIGRFVQKKLGYQSIYLDVNEGQRTIGIEYLSEEEKLNDEHEIFRFSQPIDFYKEIVMLSEEVEIESIFPRFAQIFSPKSIYSAPVFSQNRLTGLFIVYHCHKKHTSMEMHYTLKQISREMTAVFARIERYNTSLERMLRLTALENILMYDVKEEMDGAEMIQCIVKAIPEATGMERCTLALLTEDGQHLLPHYSTFLEYEVSKDQSYPMDPAKTKDHTGILAIENKEPIVVYDARTDERCDAELAKQLGVYSNITLPVLDIHGRPLGVLYLDNAAYEIFSGEQIRFLQIIARHLGLVISKIDYIANLRIRAKYDGLTGLFNRHTFDTIYEAFYNGIKHEKMDFAILMVDIDNFKEVNDQYGHPVGDEVLRKMARAMQQSLRDHDVIARYGGEEMIIILKGSNPPEAKGIAERIRKSIESLEIQGIRITVSIGMANFRYDSYEKDELITIADKCLYEAKRKGKNQFLSTESK</sequence>
<dbReference type="KEGG" id="amt:Amet_1167"/>
<dbReference type="Pfam" id="PF01590">
    <property type="entry name" value="GAF"/>
    <property type="match status" value="1"/>
</dbReference>
<dbReference type="GO" id="GO:0005886">
    <property type="term" value="C:plasma membrane"/>
    <property type="evidence" value="ECO:0007669"/>
    <property type="project" value="TreeGrafter"/>
</dbReference>
<name>A6TMF8_ALKMQ</name>
<dbReference type="eggNOG" id="COG3706">
    <property type="taxonomic scope" value="Bacteria"/>
</dbReference>
<dbReference type="InterPro" id="IPR029016">
    <property type="entry name" value="GAF-like_dom_sf"/>
</dbReference>
<dbReference type="AlphaFoldDB" id="A6TMF8"/>
<evidence type="ECO:0000259" key="1">
    <source>
        <dbReference type="PROSITE" id="PS50887"/>
    </source>
</evidence>
<dbReference type="PANTHER" id="PTHR45138">
    <property type="entry name" value="REGULATORY COMPONENTS OF SENSORY TRANSDUCTION SYSTEM"/>
    <property type="match status" value="1"/>
</dbReference>
<dbReference type="HOGENOM" id="CLU_533867_0_0_9"/>
<dbReference type="InterPro" id="IPR003018">
    <property type="entry name" value="GAF"/>
</dbReference>
<dbReference type="Gene3D" id="3.30.70.270">
    <property type="match status" value="1"/>
</dbReference>
<dbReference type="Gene3D" id="3.30.450.40">
    <property type="match status" value="1"/>
</dbReference>
<protein>
    <submittedName>
        <fullName evidence="2">Diguanylate cyclase</fullName>
    </submittedName>
</protein>
<dbReference type="SMART" id="SM00267">
    <property type="entry name" value="GGDEF"/>
    <property type="match status" value="1"/>
</dbReference>
<dbReference type="InterPro" id="IPR029787">
    <property type="entry name" value="Nucleotide_cyclase"/>
</dbReference>
<dbReference type="SUPFAM" id="SSF55781">
    <property type="entry name" value="GAF domain-like"/>
    <property type="match status" value="2"/>
</dbReference>
<keyword evidence="3" id="KW-1185">Reference proteome</keyword>
<reference evidence="3" key="1">
    <citation type="journal article" date="2016" name="Genome Announc.">
        <title>Complete genome sequence of Alkaliphilus metalliredigens strain QYMF, an alkaliphilic and metal-reducing bacterium isolated from borax-contaminated leachate ponds.</title>
        <authorList>
            <person name="Hwang C."/>
            <person name="Copeland A."/>
            <person name="Lucas S."/>
            <person name="Lapidus A."/>
            <person name="Barry K."/>
            <person name="Detter J.C."/>
            <person name="Glavina Del Rio T."/>
            <person name="Hammon N."/>
            <person name="Israni S."/>
            <person name="Dalin E."/>
            <person name="Tice H."/>
            <person name="Pitluck S."/>
            <person name="Chertkov O."/>
            <person name="Brettin T."/>
            <person name="Bruce D."/>
            <person name="Han C."/>
            <person name="Schmutz J."/>
            <person name="Larimer F."/>
            <person name="Land M.L."/>
            <person name="Hauser L."/>
            <person name="Kyrpides N."/>
            <person name="Mikhailova N."/>
            <person name="Ye Q."/>
            <person name="Zhou J."/>
            <person name="Richardson P."/>
            <person name="Fields M.W."/>
        </authorList>
    </citation>
    <scope>NUCLEOTIDE SEQUENCE [LARGE SCALE GENOMIC DNA]</scope>
    <source>
        <strain evidence="3">QYMF</strain>
    </source>
</reference>
<dbReference type="SUPFAM" id="SSF55073">
    <property type="entry name" value="Nucleotide cyclase"/>
    <property type="match status" value="1"/>
</dbReference>
<dbReference type="SMART" id="SM00065">
    <property type="entry name" value="GAF"/>
    <property type="match status" value="1"/>
</dbReference>
<dbReference type="NCBIfam" id="TIGR00254">
    <property type="entry name" value="GGDEF"/>
    <property type="match status" value="1"/>
</dbReference>
<dbReference type="RefSeq" id="WP_012062417.1">
    <property type="nucleotide sequence ID" value="NC_009633.1"/>
</dbReference>
<dbReference type="CDD" id="cd01949">
    <property type="entry name" value="GGDEF"/>
    <property type="match status" value="1"/>
</dbReference>
<dbReference type="eggNOG" id="COG2203">
    <property type="taxonomic scope" value="Bacteria"/>
</dbReference>
<dbReference type="GO" id="GO:1902201">
    <property type="term" value="P:negative regulation of bacterial-type flagellum-dependent cell motility"/>
    <property type="evidence" value="ECO:0007669"/>
    <property type="project" value="TreeGrafter"/>
</dbReference>
<dbReference type="GO" id="GO:0043709">
    <property type="term" value="P:cell adhesion involved in single-species biofilm formation"/>
    <property type="evidence" value="ECO:0007669"/>
    <property type="project" value="TreeGrafter"/>
</dbReference>
<organism evidence="2 3">
    <name type="scientific">Alkaliphilus metalliredigens (strain QYMF)</name>
    <dbReference type="NCBI Taxonomy" id="293826"/>
    <lineage>
        <taxon>Bacteria</taxon>
        <taxon>Bacillati</taxon>
        <taxon>Bacillota</taxon>
        <taxon>Clostridia</taxon>
        <taxon>Peptostreptococcales</taxon>
        <taxon>Natronincolaceae</taxon>
        <taxon>Alkaliphilus</taxon>
    </lineage>
</organism>
<dbReference type="OrthoDB" id="9805474at2"/>
<dbReference type="GO" id="GO:0052621">
    <property type="term" value="F:diguanylate cyclase activity"/>
    <property type="evidence" value="ECO:0007669"/>
    <property type="project" value="TreeGrafter"/>
</dbReference>
<dbReference type="InterPro" id="IPR000160">
    <property type="entry name" value="GGDEF_dom"/>
</dbReference>
<dbReference type="InterPro" id="IPR050469">
    <property type="entry name" value="Diguanylate_Cyclase"/>
</dbReference>
<accession>A6TMF8</accession>
<dbReference type="STRING" id="293826.Amet_1167"/>
<gene>
    <name evidence="2" type="ordered locus">Amet_1167</name>
</gene>
<dbReference type="InterPro" id="IPR043128">
    <property type="entry name" value="Rev_trsase/Diguanyl_cyclase"/>
</dbReference>
<dbReference type="EMBL" id="CP000724">
    <property type="protein sequence ID" value="ABR47376.1"/>
    <property type="molecule type" value="Genomic_DNA"/>
</dbReference>
<dbReference type="FunFam" id="3.30.70.270:FF:000001">
    <property type="entry name" value="Diguanylate cyclase domain protein"/>
    <property type="match status" value="1"/>
</dbReference>
<dbReference type="PROSITE" id="PS50887">
    <property type="entry name" value="GGDEF"/>
    <property type="match status" value="1"/>
</dbReference>
<dbReference type="Proteomes" id="UP000001572">
    <property type="component" value="Chromosome"/>
</dbReference>
<dbReference type="PANTHER" id="PTHR45138:SF9">
    <property type="entry name" value="DIGUANYLATE CYCLASE DGCM-RELATED"/>
    <property type="match status" value="1"/>
</dbReference>
<evidence type="ECO:0000313" key="3">
    <source>
        <dbReference type="Proteomes" id="UP000001572"/>
    </source>
</evidence>
<dbReference type="Pfam" id="PF00990">
    <property type="entry name" value="GGDEF"/>
    <property type="match status" value="1"/>
</dbReference>